<dbReference type="RefSeq" id="WP_048875434.1">
    <property type="nucleotide sequence ID" value="NZ_CP011126.1"/>
</dbReference>
<comment type="similarity">
    <text evidence="1 8 9 10">Belongs to the TRAFAC class TrmE-Era-EngA-EngB-Septin-like GTPase superfamily. EngA (Der) GTPase family.</text>
</comment>
<keyword evidence="5 8" id="KW-0547">Nucleotide-binding</keyword>
<dbReference type="PRINTS" id="PR00326">
    <property type="entry name" value="GTP1OBG"/>
</dbReference>
<name>A0ABM5UUX8_9COXI</name>
<evidence type="ECO:0000256" key="4">
    <source>
        <dbReference type="ARBA" id="ARBA00022737"/>
    </source>
</evidence>
<dbReference type="HAMAP" id="MF_00195">
    <property type="entry name" value="GTPase_Der"/>
    <property type="match status" value="1"/>
</dbReference>
<dbReference type="InterPro" id="IPR032859">
    <property type="entry name" value="KH_dom-like"/>
</dbReference>
<dbReference type="PANTHER" id="PTHR43834">
    <property type="entry name" value="GTPASE DER"/>
    <property type="match status" value="1"/>
</dbReference>
<protein>
    <recommendedName>
        <fullName evidence="2 8">GTPase Der</fullName>
    </recommendedName>
    <alternativeName>
        <fullName evidence="7 8">GTP-binding protein EngA</fullName>
    </alternativeName>
</protein>
<dbReference type="InterPro" id="IPR016484">
    <property type="entry name" value="GTPase_Der"/>
</dbReference>
<dbReference type="SUPFAM" id="SSF52540">
    <property type="entry name" value="P-loop containing nucleoside triphosphate hydrolases"/>
    <property type="match status" value="2"/>
</dbReference>
<evidence type="ECO:0000256" key="8">
    <source>
        <dbReference type="HAMAP-Rule" id="MF_00195"/>
    </source>
</evidence>
<dbReference type="PROSITE" id="PS51712">
    <property type="entry name" value="G_ENGA"/>
    <property type="match status" value="2"/>
</dbReference>
<evidence type="ECO:0000256" key="9">
    <source>
        <dbReference type="PROSITE-ProRule" id="PRU01049"/>
    </source>
</evidence>
<evidence type="ECO:0000256" key="3">
    <source>
        <dbReference type="ARBA" id="ARBA00022517"/>
    </source>
</evidence>
<dbReference type="InterPro" id="IPR015946">
    <property type="entry name" value="KH_dom-like_a/b"/>
</dbReference>
<evidence type="ECO:0000256" key="2">
    <source>
        <dbReference type="ARBA" id="ARBA00020953"/>
    </source>
</evidence>
<dbReference type="Pfam" id="PF14714">
    <property type="entry name" value="KH_dom-like"/>
    <property type="match status" value="1"/>
</dbReference>
<sequence>MLPVITIVGRPNVGKSTLFNYLTRSRAALVADVPGVTRDRQYGEVRIGSQPILVVDTGGLVDSEEPAIAALAETQVDQAIEESDCTLFLVDAKTGLTRADEIVAERLRKKNKKIFFVVNKADGTEAETVRSEFYRLGFNELYVISAKKGRGIKRLMTSVLSELTLEKEVVGKEIIEKEPRIKIAVIGRPNVGKSTLINRLLGEERVIVYNQPGTTRDSIYIPFVRKDKNYTLIDTAGIRRRSRIHNQVEKISIIKSMQAMHVADVIIFVLNARESVSEQDLRLLNLIIKASVPLVIAINKWDSLENDEREQVKQDIDRRMSFIDFARHYFISALEGTGLEKLFRAIEESYQSTQQELTTSQLTKTLEKAVLEHEPPLVKGRRIRLRFAHLGSRHPLTIVIHGKQTQSLPQSYSRYLANYFRKTFNFIGVPVYIKLKTDPNPYEEA</sequence>
<dbReference type="InterPro" id="IPR005225">
    <property type="entry name" value="Small_GTP-bd"/>
</dbReference>
<dbReference type="Proteomes" id="UP000063965">
    <property type="component" value="Chromosome"/>
</dbReference>
<dbReference type="CDD" id="cd01894">
    <property type="entry name" value="EngA1"/>
    <property type="match status" value="1"/>
</dbReference>
<dbReference type="Gene3D" id="3.30.300.20">
    <property type="match status" value="1"/>
</dbReference>
<comment type="function">
    <text evidence="8 10">GTPase that plays an essential role in the late steps of ribosome biogenesis.</text>
</comment>
<reference evidence="12 13" key="1">
    <citation type="journal article" date="2015" name="Genome Biol. Evol.">
        <title>Distinctive Genome Reduction Rates Revealed by Genomic Analyses of Two Coxiella-Like Endosymbionts in Ticks.</title>
        <authorList>
            <person name="Gottlieb Y."/>
            <person name="Lalzar I."/>
            <person name="Klasson L."/>
        </authorList>
    </citation>
    <scope>NUCLEOTIDE SEQUENCE [LARGE SCALE GENOMIC DNA]</scope>
    <source>
        <strain evidence="12 13">CRt</strain>
    </source>
</reference>
<proteinExistence type="inferred from homology"/>
<keyword evidence="6 8" id="KW-0342">GTP-binding</keyword>
<dbReference type="InterPro" id="IPR031166">
    <property type="entry name" value="G_ENGA"/>
</dbReference>
<feature type="binding site" evidence="8">
    <location>
        <begin position="234"/>
        <end position="238"/>
    </location>
    <ligand>
        <name>GTP</name>
        <dbReference type="ChEBI" id="CHEBI:37565"/>
        <label>2</label>
    </ligand>
</feature>
<evidence type="ECO:0000256" key="5">
    <source>
        <dbReference type="ARBA" id="ARBA00022741"/>
    </source>
</evidence>
<dbReference type="PIRSF" id="PIRSF006485">
    <property type="entry name" value="GTP-binding_EngA"/>
    <property type="match status" value="1"/>
</dbReference>
<evidence type="ECO:0000256" key="6">
    <source>
        <dbReference type="ARBA" id="ARBA00023134"/>
    </source>
</evidence>
<evidence type="ECO:0000256" key="10">
    <source>
        <dbReference type="RuleBase" id="RU004481"/>
    </source>
</evidence>
<feature type="binding site" evidence="8">
    <location>
        <begin position="119"/>
        <end position="122"/>
    </location>
    <ligand>
        <name>GTP</name>
        <dbReference type="ChEBI" id="CHEBI:37565"/>
        <label>1</label>
    </ligand>
</feature>
<dbReference type="Gene3D" id="3.40.50.300">
    <property type="entry name" value="P-loop containing nucleotide triphosphate hydrolases"/>
    <property type="match status" value="2"/>
</dbReference>
<accession>A0ABM5UUX8</accession>
<evidence type="ECO:0000313" key="13">
    <source>
        <dbReference type="Proteomes" id="UP000063965"/>
    </source>
</evidence>
<feature type="domain" description="EngA-type G" evidence="11">
    <location>
        <begin position="3"/>
        <end position="167"/>
    </location>
</feature>
<dbReference type="NCBIfam" id="TIGR03594">
    <property type="entry name" value="GTPase_EngA"/>
    <property type="match status" value="1"/>
</dbReference>
<keyword evidence="4 10" id="KW-0677">Repeat</keyword>
<gene>
    <name evidence="12" type="primary">engA</name>
    <name evidence="8" type="synonym">der</name>
    <name evidence="12" type="ORF">CleRT_11520</name>
</gene>
<feature type="binding site" evidence="8">
    <location>
        <begin position="299"/>
        <end position="302"/>
    </location>
    <ligand>
        <name>GTP</name>
        <dbReference type="ChEBI" id="CHEBI:37565"/>
        <label>2</label>
    </ligand>
</feature>
<dbReference type="NCBIfam" id="TIGR00231">
    <property type="entry name" value="small_GTP"/>
    <property type="match status" value="2"/>
</dbReference>
<evidence type="ECO:0000256" key="7">
    <source>
        <dbReference type="ARBA" id="ARBA00032345"/>
    </source>
</evidence>
<dbReference type="Pfam" id="PF01926">
    <property type="entry name" value="MMR_HSR1"/>
    <property type="match status" value="2"/>
</dbReference>
<evidence type="ECO:0000259" key="11">
    <source>
        <dbReference type="PROSITE" id="PS51712"/>
    </source>
</evidence>
<organism evidence="12 13">
    <name type="scientific">Candidatus Coxiella mudrowiae</name>
    <dbReference type="NCBI Taxonomy" id="2054173"/>
    <lineage>
        <taxon>Bacteria</taxon>
        <taxon>Pseudomonadati</taxon>
        <taxon>Pseudomonadota</taxon>
        <taxon>Gammaproteobacteria</taxon>
        <taxon>Legionellales</taxon>
        <taxon>Coxiellaceae</taxon>
        <taxon>Coxiella</taxon>
    </lineage>
</organism>
<dbReference type="InterPro" id="IPR006073">
    <property type="entry name" value="GTP-bd"/>
</dbReference>
<feature type="binding site" evidence="8">
    <location>
        <begin position="56"/>
        <end position="60"/>
    </location>
    <ligand>
        <name>GTP</name>
        <dbReference type="ChEBI" id="CHEBI:37565"/>
        <label>1</label>
    </ligand>
</feature>
<comment type="subunit">
    <text evidence="8">Associates with the 50S ribosomal subunit.</text>
</comment>
<dbReference type="PANTHER" id="PTHR43834:SF6">
    <property type="entry name" value="GTPASE DER"/>
    <property type="match status" value="1"/>
</dbReference>
<feature type="binding site" evidence="8">
    <location>
        <begin position="9"/>
        <end position="16"/>
    </location>
    <ligand>
        <name>GTP</name>
        <dbReference type="ChEBI" id="CHEBI:37565"/>
        <label>1</label>
    </ligand>
</feature>
<evidence type="ECO:0000256" key="1">
    <source>
        <dbReference type="ARBA" id="ARBA00008279"/>
    </source>
</evidence>
<evidence type="ECO:0000313" key="12">
    <source>
        <dbReference type="EMBL" id="AKQ33791.1"/>
    </source>
</evidence>
<dbReference type="EMBL" id="CP011126">
    <property type="protein sequence ID" value="AKQ33791.1"/>
    <property type="molecule type" value="Genomic_DNA"/>
</dbReference>
<feature type="binding site" evidence="8">
    <location>
        <begin position="187"/>
        <end position="194"/>
    </location>
    <ligand>
        <name>GTP</name>
        <dbReference type="ChEBI" id="CHEBI:37565"/>
        <label>2</label>
    </ligand>
</feature>
<keyword evidence="13" id="KW-1185">Reference proteome</keyword>
<keyword evidence="3 8" id="KW-0690">Ribosome biogenesis</keyword>
<dbReference type="CDD" id="cd01895">
    <property type="entry name" value="EngA2"/>
    <property type="match status" value="1"/>
</dbReference>
<dbReference type="InterPro" id="IPR027417">
    <property type="entry name" value="P-loop_NTPase"/>
</dbReference>
<feature type="domain" description="EngA-type G" evidence="11">
    <location>
        <begin position="181"/>
        <end position="354"/>
    </location>
</feature>